<reference evidence="2" key="1">
    <citation type="submission" date="2021-02" db="EMBL/GenBank/DDBJ databases">
        <authorList>
            <person name="Nowell W R."/>
        </authorList>
    </citation>
    <scope>NUCLEOTIDE SEQUENCE</scope>
</reference>
<organism evidence="2 3">
    <name type="scientific">Adineta ricciae</name>
    <name type="common">Rotifer</name>
    <dbReference type="NCBI Taxonomy" id="249248"/>
    <lineage>
        <taxon>Eukaryota</taxon>
        <taxon>Metazoa</taxon>
        <taxon>Spiralia</taxon>
        <taxon>Gnathifera</taxon>
        <taxon>Rotifera</taxon>
        <taxon>Eurotatoria</taxon>
        <taxon>Bdelloidea</taxon>
        <taxon>Adinetida</taxon>
        <taxon>Adinetidae</taxon>
        <taxon>Adineta</taxon>
    </lineage>
</organism>
<comment type="caution">
    <text evidence="2">The sequence shown here is derived from an EMBL/GenBank/DDBJ whole genome shotgun (WGS) entry which is preliminary data.</text>
</comment>
<dbReference type="EMBL" id="CAJNOJ010000272">
    <property type="protein sequence ID" value="CAF1359121.1"/>
    <property type="molecule type" value="Genomic_DNA"/>
</dbReference>
<dbReference type="EMBL" id="CAJNOR010011221">
    <property type="protein sequence ID" value="CAF1659825.1"/>
    <property type="molecule type" value="Genomic_DNA"/>
</dbReference>
<dbReference type="OrthoDB" id="10006006at2759"/>
<sequence>MEVANLSEIIVRNKLRHDLRNVTLVYAVSNKLQARSFLATEYWLDWRTVNVVTEQNIRNIIRKDVGEILSRRERAIDGFGCNTCYRHYWQLYWEMNGRRYKINKDNAQVNVWDIDRGGDLEITLLNEGIHIRVDFKLPSGNAYFYAENV</sequence>
<evidence type="ECO:0000313" key="1">
    <source>
        <dbReference type="EMBL" id="CAF1359121.1"/>
    </source>
</evidence>
<dbReference type="AlphaFoldDB" id="A0A816F9V8"/>
<dbReference type="Proteomes" id="UP000663852">
    <property type="component" value="Unassembled WGS sequence"/>
</dbReference>
<evidence type="ECO:0000313" key="3">
    <source>
        <dbReference type="Proteomes" id="UP000663828"/>
    </source>
</evidence>
<evidence type="ECO:0000313" key="2">
    <source>
        <dbReference type="EMBL" id="CAF1659825.1"/>
    </source>
</evidence>
<protein>
    <submittedName>
        <fullName evidence="2">Uncharacterized protein</fullName>
    </submittedName>
</protein>
<name>A0A816F9V8_ADIRI</name>
<dbReference type="Proteomes" id="UP000663828">
    <property type="component" value="Unassembled WGS sequence"/>
</dbReference>
<accession>A0A816F9V8</accession>
<gene>
    <name evidence="1" type="ORF">EDS130_LOCUS33714</name>
    <name evidence="2" type="ORF">XAT740_LOCUS56631</name>
</gene>
<keyword evidence="3" id="KW-1185">Reference proteome</keyword>
<proteinExistence type="predicted"/>